<keyword evidence="2" id="KW-0677">Repeat</keyword>
<feature type="disulfide bond" evidence="4">
    <location>
        <begin position="247"/>
        <end position="274"/>
    </location>
</feature>
<sequence>MSAIGAKFYFHFGIVLTVSLVSMVSASCTRPITCPCGPTRREIYYTHCLNDTLQEEIMCEIWANCKTCEANVTHCLTCLPKRFGPTCSEVKLEIKTCPDPGIPEGGSRQNEDGTDDTYTYPLKLEIKTCPDPGIPEGGSRQNEDGTDDTYTYPRVFRDGESVYFSCNEEDSVLKGRPVITCTSTGTWSDSLPRCQKPGEDFPEGPASGKFCKYPGVDANGMIENLSLSDSLEEGQMFPSTTRLKFKCKEGYRLQGQRALFCLCSGEWTSDPPICVPEVPDHASPPSAHCEGRGPISNGRVIEYRDLDRQLPSYEEYGALHPIGTRLHYSCNKGYTLRGAGIVVCESSGLWSAKEPKCIEDTNLNQTPAPHYDTLSENYVPNDDDDDAELIVLRELAKFAKNLSIDPIIKIHADNRASIQAVSNLKTPNKMAREISNILLDHSNIEITWMKAHVGYKGNEIAYSLAKQATENGIPYTNIQLPSCFIKGSLKSLMLDK</sequence>
<dbReference type="SUPFAM" id="SSF57535">
    <property type="entry name" value="Complement control module/SCR domain"/>
    <property type="match status" value="3"/>
</dbReference>
<dbReference type="InterPro" id="IPR000436">
    <property type="entry name" value="Sushi_SCR_CCP_dom"/>
</dbReference>
<feature type="domain" description="Sushi" evidence="6">
    <location>
        <begin position="209"/>
        <end position="276"/>
    </location>
</feature>
<name>A0A4Y2BIZ4_ARAVE</name>
<feature type="domain" description="Sushi" evidence="6">
    <location>
        <begin position="127"/>
        <end position="196"/>
    </location>
</feature>
<dbReference type="Pfam" id="PF00084">
    <property type="entry name" value="Sushi"/>
    <property type="match status" value="3"/>
</dbReference>
<dbReference type="InterPro" id="IPR051277">
    <property type="entry name" value="SEZ6_CSMD_C4BPB_Regulators"/>
</dbReference>
<dbReference type="SUPFAM" id="SSF53098">
    <property type="entry name" value="Ribonuclease H-like"/>
    <property type="match status" value="1"/>
</dbReference>
<protein>
    <submittedName>
        <fullName evidence="7">CUB and sushi domain-containing protein 2</fullName>
    </submittedName>
</protein>
<dbReference type="InterPro" id="IPR035976">
    <property type="entry name" value="Sushi/SCR/CCP_sf"/>
</dbReference>
<proteinExistence type="predicted"/>
<organism evidence="7 8">
    <name type="scientific">Araneus ventricosus</name>
    <name type="common">Orbweaver spider</name>
    <name type="synonym">Epeira ventricosa</name>
    <dbReference type="NCBI Taxonomy" id="182803"/>
    <lineage>
        <taxon>Eukaryota</taxon>
        <taxon>Metazoa</taxon>
        <taxon>Ecdysozoa</taxon>
        <taxon>Arthropoda</taxon>
        <taxon>Chelicerata</taxon>
        <taxon>Arachnida</taxon>
        <taxon>Araneae</taxon>
        <taxon>Araneomorphae</taxon>
        <taxon>Entelegynae</taxon>
        <taxon>Araneoidea</taxon>
        <taxon>Araneidae</taxon>
        <taxon>Araneus</taxon>
    </lineage>
</organism>
<comment type="caution">
    <text evidence="4">Lacks conserved residue(s) required for the propagation of feature annotation.</text>
</comment>
<evidence type="ECO:0000256" key="2">
    <source>
        <dbReference type="ARBA" id="ARBA00022737"/>
    </source>
</evidence>
<keyword evidence="4" id="KW-0768">Sushi</keyword>
<keyword evidence="1 5" id="KW-0732">Signal</keyword>
<gene>
    <name evidence="7" type="primary">CSMD2_1</name>
    <name evidence="7" type="ORF">AVEN_35792_2</name>
</gene>
<comment type="caution">
    <text evidence="7">The sequence shown here is derived from an EMBL/GenBank/DDBJ whole genome shotgun (WGS) entry which is preliminary data.</text>
</comment>
<feature type="chain" id="PRO_5021378059" evidence="5">
    <location>
        <begin position="27"/>
        <end position="496"/>
    </location>
</feature>
<dbReference type="InterPro" id="IPR012337">
    <property type="entry name" value="RNaseH-like_sf"/>
</dbReference>
<reference evidence="7 8" key="1">
    <citation type="journal article" date="2019" name="Sci. Rep.">
        <title>Orb-weaving spider Araneus ventricosus genome elucidates the spidroin gene catalogue.</title>
        <authorList>
            <person name="Kono N."/>
            <person name="Nakamura H."/>
            <person name="Ohtoshi R."/>
            <person name="Moran D.A.P."/>
            <person name="Shinohara A."/>
            <person name="Yoshida Y."/>
            <person name="Fujiwara M."/>
            <person name="Mori M."/>
            <person name="Tomita M."/>
            <person name="Arakawa K."/>
        </authorList>
    </citation>
    <scope>NUCLEOTIDE SEQUENCE [LARGE SCALE GENOMIC DNA]</scope>
</reference>
<evidence type="ECO:0000256" key="5">
    <source>
        <dbReference type="SAM" id="SignalP"/>
    </source>
</evidence>
<dbReference type="InterPro" id="IPR036397">
    <property type="entry name" value="RNaseH_sf"/>
</dbReference>
<dbReference type="CDD" id="cd00033">
    <property type="entry name" value="CCP"/>
    <property type="match status" value="3"/>
</dbReference>
<dbReference type="Gene3D" id="2.10.70.10">
    <property type="entry name" value="Complement Module, domain 1"/>
    <property type="match status" value="3"/>
</dbReference>
<dbReference type="GO" id="GO:0003676">
    <property type="term" value="F:nucleic acid binding"/>
    <property type="evidence" value="ECO:0007669"/>
    <property type="project" value="InterPro"/>
</dbReference>
<dbReference type="PANTHER" id="PTHR45656">
    <property type="entry name" value="PROTEIN CBR-CLEC-78"/>
    <property type="match status" value="1"/>
</dbReference>
<dbReference type="OrthoDB" id="6433116at2759"/>
<evidence type="ECO:0000313" key="7">
    <source>
        <dbReference type="EMBL" id="GBL92231.1"/>
    </source>
</evidence>
<accession>A0A4Y2BIZ4</accession>
<feature type="signal peptide" evidence="5">
    <location>
        <begin position="1"/>
        <end position="26"/>
    </location>
</feature>
<evidence type="ECO:0000256" key="3">
    <source>
        <dbReference type="ARBA" id="ARBA00023157"/>
    </source>
</evidence>
<evidence type="ECO:0000259" key="6">
    <source>
        <dbReference type="PROSITE" id="PS50923"/>
    </source>
</evidence>
<dbReference type="PROSITE" id="PS51257">
    <property type="entry name" value="PROKAR_LIPOPROTEIN"/>
    <property type="match status" value="1"/>
</dbReference>
<dbReference type="SMART" id="SM00032">
    <property type="entry name" value="CCP"/>
    <property type="match status" value="3"/>
</dbReference>
<keyword evidence="8" id="KW-1185">Reference proteome</keyword>
<dbReference type="AlphaFoldDB" id="A0A4Y2BIZ4"/>
<evidence type="ECO:0000313" key="8">
    <source>
        <dbReference type="Proteomes" id="UP000499080"/>
    </source>
</evidence>
<evidence type="ECO:0000256" key="4">
    <source>
        <dbReference type="PROSITE-ProRule" id="PRU00302"/>
    </source>
</evidence>
<dbReference type="Gene3D" id="3.30.420.10">
    <property type="entry name" value="Ribonuclease H-like superfamily/Ribonuclease H"/>
    <property type="match status" value="1"/>
</dbReference>
<keyword evidence="3 4" id="KW-1015">Disulfide bond</keyword>
<dbReference type="PROSITE" id="PS50923">
    <property type="entry name" value="SUSHI"/>
    <property type="match status" value="3"/>
</dbReference>
<dbReference type="Proteomes" id="UP000499080">
    <property type="component" value="Unassembled WGS sequence"/>
</dbReference>
<dbReference type="PANTHER" id="PTHR45656:SF4">
    <property type="entry name" value="PROTEIN CBR-CLEC-78"/>
    <property type="match status" value="1"/>
</dbReference>
<feature type="disulfide bond" evidence="4">
    <location>
        <begin position="330"/>
        <end position="357"/>
    </location>
</feature>
<dbReference type="EMBL" id="BGPR01000085">
    <property type="protein sequence ID" value="GBL92231.1"/>
    <property type="molecule type" value="Genomic_DNA"/>
</dbReference>
<feature type="domain" description="Sushi" evidence="6">
    <location>
        <begin position="306"/>
        <end position="359"/>
    </location>
</feature>
<evidence type="ECO:0000256" key="1">
    <source>
        <dbReference type="ARBA" id="ARBA00022729"/>
    </source>
</evidence>